<protein>
    <submittedName>
        <fullName evidence="2">Molybdopterin-guanine dinucleotide biosynthesis protein MobB</fullName>
    </submittedName>
</protein>
<dbReference type="Gene3D" id="3.40.50.300">
    <property type="entry name" value="P-loop containing nucleotide triphosphate hydrolases"/>
    <property type="match status" value="1"/>
</dbReference>
<dbReference type="GO" id="GO:0005525">
    <property type="term" value="F:GTP binding"/>
    <property type="evidence" value="ECO:0007669"/>
    <property type="project" value="InterPro"/>
</dbReference>
<dbReference type="PANTHER" id="PTHR40072">
    <property type="entry name" value="MOLYBDOPTERIN-GUANINE DINUCLEOTIDE BIOSYNTHESIS ADAPTER PROTEIN-RELATED"/>
    <property type="match status" value="1"/>
</dbReference>
<dbReference type="Pfam" id="PF03205">
    <property type="entry name" value="MobB"/>
    <property type="match status" value="1"/>
</dbReference>
<dbReference type="FunFam" id="3.40.50.300:FF:000920">
    <property type="entry name" value="Molybdopterin-guanine dinucleotide biosynthesis protein B"/>
    <property type="match status" value="1"/>
</dbReference>
<name>A0A3B0XND6_9ZZZZ</name>
<accession>A0A3B0XND6</accession>
<dbReference type="GO" id="GO:0006777">
    <property type="term" value="P:Mo-molybdopterin cofactor biosynthetic process"/>
    <property type="evidence" value="ECO:0007669"/>
    <property type="project" value="InterPro"/>
</dbReference>
<dbReference type="InterPro" id="IPR052539">
    <property type="entry name" value="MGD_biosynthesis_adapter"/>
</dbReference>
<dbReference type="NCBIfam" id="TIGR00176">
    <property type="entry name" value="mobB"/>
    <property type="match status" value="1"/>
</dbReference>
<evidence type="ECO:0000313" key="2">
    <source>
        <dbReference type="EMBL" id="VAW64672.1"/>
    </source>
</evidence>
<dbReference type="AlphaFoldDB" id="A0A3B0XND6"/>
<organism evidence="2">
    <name type="scientific">hydrothermal vent metagenome</name>
    <dbReference type="NCBI Taxonomy" id="652676"/>
    <lineage>
        <taxon>unclassified sequences</taxon>
        <taxon>metagenomes</taxon>
        <taxon>ecological metagenomes</taxon>
    </lineage>
</organism>
<dbReference type="SUPFAM" id="SSF52540">
    <property type="entry name" value="P-loop containing nucleoside triphosphate hydrolases"/>
    <property type="match status" value="1"/>
</dbReference>
<dbReference type="CDD" id="cd03116">
    <property type="entry name" value="MobB"/>
    <property type="match status" value="1"/>
</dbReference>
<feature type="domain" description="Molybdopterin-guanine dinucleotide biosynthesis protein B (MobB)" evidence="1">
    <location>
        <begin position="14"/>
        <end position="147"/>
    </location>
</feature>
<reference evidence="2" key="1">
    <citation type="submission" date="2018-06" db="EMBL/GenBank/DDBJ databases">
        <authorList>
            <person name="Zhirakovskaya E."/>
        </authorList>
    </citation>
    <scope>NUCLEOTIDE SEQUENCE</scope>
</reference>
<dbReference type="PANTHER" id="PTHR40072:SF1">
    <property type="entry name" value="MOLYBDOPTERIN-GUANINE DINUCLEOTIDE BIOSYNTHESIS ADAPTER PROTEIN"/>
    <property type="match status" value="1"/>
</dbReference>
<dbReference type="EMBL" id="UOFI01000056">
    <property type="protein sequence ID" value="VAW64672.1"/>
    <property type="molecule type" value="Genomic_DNA"/>
</dbReference>
<gene>
    <name evidence="2" type="ORF">MNBD_GAMMA09-1000</name>
</gene>
<dbReference type="InterPro" id="IPR004435">
    <property type="entry name" value="MobB_dom"/>
</dbReference>
<dbReference type="InterPro" id="IPR027417">
    <property type="entry name" value="P-loop_NTPase"/>
</dbReference>
<proteinExistence type="predicted"/>
<sequence length="177" mass="19789">MSDVTPIIFEKPLLGFAAYSGTGKTTLLVKLIPELKKHGLRIAVIKHAHHNFDVDKPGKDSYELRKAGAAPMLISSARRTVIMIDNETETEPELQDLLKHIPAESVDMVLVEGFKQWPFPKIELHRRATGKPLMYPGDNNIIAIAHDIENHRLKTDLPQLNLNNTQAIADFVIKLTG</sequence>
<evidence type="ECO:0000259" key="1">
    <source>
        <dbReference type="Pfam" id="PF03205"/>
    </source>
</evidence>